<dbReference type="InterPro" id="IPR036465">
    <property type="entry name" value="vWFA_dom_sf"/>
</dbReference>
<feature type="transmembrane region" description="Helical" evidence="3">
    <location>
        <begin position="7"/>
        <end position="25"/>
    </location>
</feature>
<feature type="transmembrane region" description="Helical" evidence="3">
    <location>
        <begin position="45"/>
        <end position="72"/>
    </location>
</feature>
<dbReference type="InterPro" id="IPR002035">
    <property type="entry name" value="VWF_A"/>
</dbReference>
<dbReference type="RefSeq" id="WP_148947707.1">
    <property type="nucleotide sequence ID" value="NZ_VTEH01000013.1"/>
</dbReference>
<dbReference type="Pfam" id="PF00092">
    <property type="entry name" value="VWA"/>
    <property type="match status" value="1"/>
</dbReference>
<keyword evidence="3" id="KW-1133">Transmembrane helix</keyword>
<feature type="coiled-coil region" evidence="1">
    <location>
        <begin position="71"/>
        <end position="98"/>
    </location>
</feature>
<evidence type="ECO:0000313" key="6">
    <source>
        <dbReference type="Proteomes" id="UP000323317"/>
    </source>
</evidence>
<dbReference type="SMART" id="SM00327">
    <property type="entry name" value="VWA"/>
    <property type="match status" value="2"/>
</dbReference>
<gene>
    <name evidence="5" type="ORF">FZC79_15515</name>
</gene>
<reference evidence="5 6" key="1">
    <citation type="submission" date="2019-08" db="EMBL/GenBank/DDBJ databases">
        <title>Bacillus genomes from the desert of Cuatro Cienegas, Coahuila.</title>
        <authorList>
            <person name="Olmedo-Alvarez G."/>
        </authorList>
    </citation>
    <scope>NUCLEOTIDE SEQUENCE [LARGE SCALE GENOMIC DNA]</scope>
    <source>
        <strain evidence="5 6">CH40_1T</strain>
    </source>
</reference>
<dbReference type="EMBL" id="VTEH01000013">
    <property type="protein sequence ID" value="TYR74220.1"/>
    <property type="molecule type" value="Genomic_DNA"/>
</dbReference>
<dbReference type="Proteomes" id="UP000323317">
    <property type="component" value="Unassembled WGS sequence"/>
</dbReference>
<keyword evidence="3" id="KW-0472">Membrane</keyword>
<organism evidence="5 6">
    <name type="scientific">Rossellomorea vietnamensis</name>
    <dbReference type="NCBI Taxonomy" id="218284"/>
    <lineage>
        <taxon>Bacteria</taxon>
        <taxon>Bacillati</taxon>
        <taxon>Bacillota</taxon>
        <taxon>Bacilli</taxon>
        <taxon>Bacillales</taxon>
        <taxon>Bacillaceae</taxon>
        <taxon>Rossellomorea</taxon>
    </lineage>
</organism>
<protein>
    <submittedName>
        <fullName evidence="5">VWA domain-containing protein</fullName>
    </submittedName>
</protein>
<feature type="region of interest" description="Disordered" evidence="2">
    <location>
        <begin position="849"/>
        <end position="931"/>
    </location>
</feature>
<name>A0A5D4KBS8_9BACI</name>
<accession>A0A5D4KBS8</accession>
<dbReference type="Pfam" id="PF13519">
    <property type="entry name" value="VWA_2"/>
    <property type="match status" value="1"/>
</dbReference>
<dbReference type="SUPFAM" id="SSF53300">
    <property type="entry name" value="vWA-like"/>
    <property type="match status" value="2"/>
</dbReference>
<evidence type="ECO:0000313" key="5">
    <source>
        <dbReference type="EMBL" id="TYR74220.1"/>
    </source>
</evidence>
<dbReference type="PANTHER" id="PTHR37947:SF2">
    <property type="entry name" value="VON WILLEBRAND FACTOR TYPE A"/>
    <property type="match status" value="1"/>
</dbReference>
<dbReference type="CDD" id="cd00198">
    <property type="entry name" value="vWFA"/>
    <property type="match status" value="1"/>
</dbReference>
<feature type="domain" description="VWFA" evidence="4">
    <location>
        <begin position="409"/>
        <end position="574"/>
    </location>
</feature>
<evidence type="ECO:0000256" key="3">
    <source>
        <dbReference type="SAM" id="Phobius"/>
    </source>
</evidence>
<evidence type="ECO:0000259" key="4">
    <source>
        <dbReference type="PROSITE" id="PS50234"/>
    </source>
</evidence>
<comment type="caution">
    <text evidence="5">The sequence shown here is derived from an EMBL/GenBank/DDBJ whole genome shotgun (WGS) entry which is preliminary data.</text>
</comment>
<dbReference type="SUPFAM" id="SSF52317">
    <property type="entry name" value="Class I glutamine amidotransferase-like"/>
    <property type="match status" value="1"/>
</dbReference>
<proteinExistence type="predicted"/>
<dbReference type="Gene3D" id="3.40.50.410">
    <property type="entry name" value="von Willebrand factor, type A domain"/>
    <property type="match status" value="2"/>
</dbReference>
<evidence type="ECO:0000256" key="1">
    <source>
        <dbReference type="SAM" id="Coils"/>
    </source>
</evidence>
<keyword evidence="3" id="KW-0812">Transmembrane</keyword>
<feature type="transmembrane region" description="Helical" evidence="3">
    <location>
        <begin position="815"/>
        <end position="833"/>
    </location>
</feature>
<dbReference type="AlphaFoldDB" id="A0A5D4KBS8"/>
<dbReference type="PANTHER" id="PTHR37947">
    <property type="entry name" value="BLL2462 PROTEIN"/>
    <property type="match status" value="1"/>
</dbReference>
<keyword evidence="1" id="KW-0175">Coiled coil</keyword>
<dbReference type="PROSITE" id="PS50234">
    <property type="entry name" value="VWFA"/>
    <property type="match status" value="1"/>
</dbReference>
<feature type="compositionally biased region" description="Basic and acidic residues" evidence="2">
    <location>
        <begin position="876"/>
        <end position="888"/>
    </location>
</feature>
<sequence>MELQLDQPLWLLLLPAAAVGLFLFWKSRTGIPLLEKRLILTIRSLIVLLVVLALAGLQVLIPVSGISTVFVADQSDSLKNQEEAIRSAIDEAAKEIKADDKYGVISTGTTSVVERPLKEKTDAGIQFRSELDTFSTDLSSGLRLGGNLIPSYTSGRVVLLSDGNENGGDAAEQAAYLKQQGLTVDVFPVEPVYGEDTAISSLELPDTQFLGETAKIEIELESNIASESRIRIFENDKPVIDSGVSIQPGKNHFAFQHKASEEGFRQYRAEVITGGDTISENNEAFAFTTVAGEPKVLVVENTAGEGSNLTESLLASGLRVDVISPEMLPTVLSGYVQYQSIAFVNVPATKVTGQQMELIHSAVKDFGTGFVMAGGEDSFGLGGYFKTPIEKLLPVNMELKGKKELPSLGMVIVLDRSGSMAGYKLQLAKEAATRSAELLREKDTLGFIAFDDRPWQIIETKPIGDKDKAVEQINGLTAGGGTNIFPSLELAYEQLTPLELQRKHIILLTDGQSATSPDYLTTIGEGKSNNITLSTVAIGDGSDRVLLEELAEEGGGRFYDAVDSSTIPSILSRETVLTTRTYIEDDPFYPIPVGGSGLDDLFNAGIPQMNTYVATTLKGRADSVLLSEKDDPVLARWQYGIGRTASWTSDIPGEWSGDWPIWERWPDLWNQLVTWTLPNYQNTAFEVSQTLNGNEMNVSISQPDFQAVPMDAVLVNNKGEETASSFRTTGPGEYEMTFAAQPGTYILQLIEENGEEGNGVFRTGISVPYSSEYRLMEANLANLERIAEAGGGEVLSSSECLFKDNLPKSFTKSSIHQWLVLTAFFLLFLEIALRRFGLAGPAAAFAKKKEKRQEEKQQNQKVKMEHFKKLQTSASKKKEPPKRVEPKPAKSQTKTLEKELPPKRVQAKPPQEANRSETMNRLIEAKKKKKR</sequence>
<feature type="compositionally biased region" description="Basic and acidic residues" evidence="2">
    <location>
        <begin position="851"/>
        <end position="868"/>
    </location>
</feature>
<dbReference type="InterPro" id="IPR029062">
    <property type="entry name" value="Class_I_gatase-like"/>
</dbReference>
<evidence type="ECO:0000256" key="2">
    <source>
        <dbReference type="SAM" id="MobiDB-lite"/>
    </source>
</evidence>